<feature type="coiled-coil region" evidence="1">
    <location>
        <begin position="71"/>
        <end position="102"/>
    </location>
</feature>
<keyword evidence="1" id="KW-0175">Coiled coil</keyword>
<evidence type="ECO:0000256" key="1">
    <source>
        <dbReference type="SAM" id="Coils"/>
    </source>
</evidence>
<proteinExistence type="predicted"/>
<dbReference type="EMBL" id="MPUH01000586">
    <property type="protein sequence ID" value="OMJ77227.1"/>
    <property type="molecule type" value="Genomic_DNA"/>
</dbReference>
<evidence type="ECO:0000256" key="2">
    <source>
        <dbReference type="SAM" id="MobiDB-lite"/>
    </source>
</evidence>
<feature type="compositionally biased region" description="Low complexity" evidence="2">
    <location>
        <begin position="1"/>
        <end position="16"/>
    </location>
</feature>
<dbReference type="OrthoDB" id="327824at2759"/>
<evidence type="ECO:0000313" key="4">
    <source>
        <dbReference type="Proteomes" id="UP000187209"/>
    </source>
</evidence>
<organism evidence="3 4">
    <name type="scientific">Stentor coeruleus</name>
    <dbReference type="NCBI Taxonomy" id="5963"/>
    <lineage>
        <taxon>Eukaryota</taxon>
        <taxon>Sar</taxon>
        <taxon>Alveolata</taxon>
        <taxon>Ciliophora</taxon>
        <taxon>Postciliodesmatophora</taxon>
        <taxon>Heterotrichea</taxon>
        <taxon>Heterotrichida</taxon>
        <taxon>Stentoridae</taxon>
        <taxon>Stentor</taxon>
    </lineage>
</organism>
<dbReference type="Proteomes" id="UP000187209">
    <property type="component" value="Unassembled WGS sequence"/>
</dbReference>
<name>A0A1R2BKD7_9CILI</name>
<evidence type="ECO:0000313" key="3">
    <source>
        <dbReference type="EMBL" id="OMJ77227.1"/>
    </source>
</evidence>
<protein>
    <submittedName>
        <fullName evidence="3">Uncharacterized protein</fullName>
    </submittedName>
</protein>
<reference evidence="3 4" key="1">
    <citation type="submission" date="2016-11" db="EMBL/GenBank/DDBJ databases">
        <title>The macronuclear genome of Stentor coeruleus: a giant cell with tiny introns.</title>
        <authorList>
            <person name="Slabodnick M."/>
            <person name="Ruby J.G."/>
            <person name="Reiff S.B."/>
            <person name="Swart E.C."/>
            <person name="Gosai S."/>
            <person name="Prabakaran S."/>
            <person name="Witkowska E."/>
            <person name="Larue G.E."/>
            <person name="Fisher S."/>
            <person name="Freeman R.M."/>
            <person name="Gunawardena J."/>
            <person name="Chu W."/>
            <person name="Stover N.A."/>
            <person name="Gregory B.D."/>
            <person name="Nowacki M."/>
            <person name="Derisi J."/>
            <person name="Roy S.W."/>
            <person name="Marshall W.F."/>
            <person name="Sood P."/>
        </authorList>
    </citation>
    <scope>NUCLEOTIDE SEQUENCE [LARGE SCALE GENOMIC DNA]</scope>
    <source>
        <strain evidence="3">WM001</strain>
    </source>
</reference>
<feature type="coiled-coil region" evidence="1">
    <location>
        <begin position="147"/>
        <end position="256"/>
    </location>
</feature>
<accession>A0A1R2BKD7</accession>
<gene>
    <name evidence="3" type="ORF">SteCoe_23221</name>
</gene>
<dbReference type="AlphaFoldDB" id="A0A1R2BKD7"/>
<feature type="region of interest" description="Disordered" evidence="2">
    <location>
        <begin position="1"/>
        <end position="38"/>
    </location>
</feature>
<sequence>MEGHISSSGYSSLGLKSSKRRYMPISSSQSDLNTKKREIDGKTVRKDLTPDILIQFQTEPAPLRDYEGNSIALMEQKLKETKEKYEFDIENMQNYINLLRKKLSNNKSAGRSPDEQLKKEKEKALVFYKALKAKERECSELHKTSSINTFQTKIQLLMLEKEKLETKLFEAENELKKLNKEIKYKNETISSYKAKVSQAESDNWKTKYDDLFNTYIELQNDFNEISSDKSKLEQTLKDQSKKIEFLLEKIKLYESLQFSPKKQVKGSQQKFKPSSIDEYLNTEKLLESAKSECKIQIHTVAKDINEKFSQITLKAEQLENEETRLVHLLKLIKDKMISSGLPNFNKISKELDIAKQELEEALRENYDLHETLEDLNTKSLEKQEKLMQENSRLKEQLKKHK</sequence>
<feature type="coiled-coil region" evidence="1">
    <location>
        <begin position="301"/>
        <end position="400"/>
    </location>
</feature>
<keyword evidence="4" id="KW-1185">Reference proteome</keyword>
<comment type="caution">
    <text evidence="3">The sequence shown here is derived from an EMBL/GenBank/DDBJ whole genome shotgun (WGS) entry which is preliminary data.</text>
</comment>